<organism evidence="1 2">
    <name type="scientific">Caballeronia sordidicola</name>
    <name type="common">Burkholderia sordidicola</name>
    <dbReference type="NCBI Taxonomy" id="196367"/>
    <lineage>
        <taxon>Bacteria</taxon>
        <taxon>Pseudomonadati</taxon>
        <taxon>Pseudomonadota</taxon>
        <taxon>Betaproteobacteria</taxon>
        <taxon>Burkholderiales</taxon>
        <taxon>Burkholderiaceae</taxon>
        <taxon>Caballeronia</taxon>
    </lineage>
</organism>
<evidence type="ECO:0000313" key="1">
    <source>
        <dbReference type="EMBL" id="OTP65406.1"/>
    </source>
</evidence>
<accession>A0A242M318</accession>
<sequence length="52" mass="5593">MRGFPRVRLIVEAMMQGTKQSSGSAHCHPCVRAMSAVLSYDASIQANKRSGA</sequence>
<protein>
    <submittedName>
        <fullName evidence="1">Uncharacterized protein</fullName>
    </submittedName>
</protein>
<comment type="caution">
    <text evidence="1">The sequence shown here is derived from an EMBL/GenBank/DDBJ whole genome shotgun (WGS) entry which is preliminary data.</text>
</comment>
<evidence type="ECO:0000313" key="2">
    <source>
        <dbReference type="Proteomes" id="UP000195221"/>
    </source>
</evidence>
<dbReference type="EMBL" id="NBTZ01000181">
    <property type="protein sequence ID" value="OTP65406.1"/>
    <property type="molecule type" value="Genomic_DNA"/>
</dbReference>
<dbReference type="Proteomes" id="UP000195221">
    <property type="component" value="Unassembled WGS sequence"/>
</dbReference>
<gene>
    <name evidence="1" type="ORF">PAMC26577_39915</name>
</gene>
<name>A0A242M318_CABSO</name>
<reference evidence="1 2" key="1">
    <citation type="submission" date="2017-03" db="EMBL/GenBank/DDBJ databases">
        <title>Genome analysis of strain PAMC 26577.</title>
        <authorList>
            <person name="Oh H.-M."/>
            <person name="Yang J.-A."/>
        </authorList>
    </citation>
    <scope>NUCLEOTIDE SEQUENCE [LARGE SCALE GENOMIC DNA]</scope>
    <source>
        <strain evidence="1 2">PAMC 26577</strain>
    </source>
</reference>
<dbReference type="AlphaFoldDB" id="A0A242M318"/>
<proteinExistence type="predicted"/>